<feature type="transmembrane region" description="Helical" evidence="8">
    <location>
        <begin position="371"/>
        <end position="392"/>
    </location>
</feature>
<dbReference type="PANTHER" id="PTHR23502:SF132">
    <property type="entry name" value="POLYAMINE TRANSPORTER 2-RELATED"/>
    <property type="match status" value="1"/>
</dbReference>
<evidence type="ECO:0000256" key="1">
    <source>
        <dbReference type="ARBA" id="ARBA00004651"/>
    </source>
</evidence>
<dbReference type="PANTHER" id="PTHR23502">
    <property type="entry name" value="MAJOR FACILITATOR SUPERFAMILY"/>
    <property type="match status" value="1"/>
</dbReference>
<comment type="subcellular location">
    <subcellularLocation>
        <location evidence="1">Cell membrane</location>
        <topology evidence="1">Multi-pass membrane protein</topology>
    </subcellularLocation>
</comment>
<feature type="transmembrane region" description="Helical" evidence="8">
    <location>
        <begin position="48"/>
        <end position="67"/>
    </location>
</feature>
<protein>
    <submittedName>
        <fullName evidence="10">Multidrug effflux MFS transporter</fullName>
    </submittedName>
</protein>
<dbReference type="NCBIfam" id="TIGR00710">
    <property type="entry name" value="efflux_Bcr_CflA"/>
    <property type="match status" value="1"/>
</dbReference>
<gene>
    <name evidence="10" type="ORF">H8B17_15160</name>
</gene>
<evidence type="ECO:0000256" key="6">
    <source>
        <dbReference type="ARBA" id="ARBA00022989"/>
    </source>
</evidence>
<accession>A0ABR7Y6J0</accession>
<evidence type="ECO:0000256" key="7">
    <source>
        <dbReference type="ARBA" id="ARBA00023136"/>
    </source>
</evidence>
<evidence type="ECO:0000256" key="8">
    <source>
        <dbReference type="SAM" id="Phobius"/>
    </source>
</evidence>
<sequence length="400" mass="43744">MDAVSRKKRFSILLTLGLLSAIGPFSIDMYLPAFETIALDFETTIEHIQLSLTSFFIGIAFGQLIYGPLLDKFGRKKPLLFGLVIYIVASILCAYTNEPNHLIFLRFLQALGSCSGMVASRAMVRDIFEPREAAKVFSILMLVIGISPIVAPSVGAFVLIHFDWHIIFVILAVLAFLILLSVIFILPESYQGNKEMSLRPRAIIADFWEVFQNPTFLLYAAVGGFASSGLYAYLSGSPFVLQRLFGLSETEYGLAFAFVASSLIIATQLNRVLLNRWDSEEISKKASFLQASAGILLVVITLTGGMNLYVLLGLICLFLCSQGFIFPNTSALALAPFGRLAGIASALLGCIQMALGALTSASVSYFHNGSMVPMVAVMCVSASIAFLIYFFVDKRKHRTL</sequence>
<feature type="domain" description="Major facilitator superfamily (MFS) profile" evidence="9">
    <location>
        <begin position="12"/>
        <end position="397"/>
    </location>
</feature>
<feature type="transmembrane region" description="Helical" evidence="8">
    <location>
        <begin position="216"/>
        <end position="234"/>
    </location>
</feature>
<keyword evidence="3" id="KW-0813">Transport</keyword>
<dbReference type="InterPro" id="IPR004812">
    <property type="entry name" value="Efflux_drug-R_Bcr/CmlA"/>
</dbReference>
<keyword evidence="5 8" id="KW-0812">Transmembrane</keyword>
<keyword evidence="7 8" id="KW-0472">Membrane</keyword>
<feature type="transmembrane region" description="Helical" evidence="8">
    <location>
        <begin position="136"/>
        <end position="160"/>
    </location>
</feature>
<dbReference type="InterPro" id="IPR020846">
    <property type="entry name" value="MFS_dom"/>
</dbReference>
<reference evidence="10 11" key="1">
    <citation type="submission" date="2020-08" db="EMBL/GenBank/DDBJ databases">
        <title>Sphingobacterium sp. DN00404 isolated from aquaculture water.</title>
        <authorList>
            <person name="Zhang M."/>
        </authorList>
    </citation>
    <scope>NUCLEOTIDE SEQUENCE [LARGE SCALE GENOMIC DNA]</scope>
    <source>
        <strain evidence="10 11">KCTC 32294</strain>
    </source>
</reference>
<comment type="caution">
    <text evidence="10">The sequence shown here is derived from an EMBL/GenBank/DDBJ whole genome shotgun (WGS) entry which is preliminary data.</text>
</comment>
<dbReference type="CDD" id="cd17320">
    <property type="entry name" value="MFS_MdfA_MDR_like"/>
    <property type="match status" value="1"/>
</dbReference>
<keyword evidence="11" id="KW-1185">Reference proteome</keyword>
<feature type="transmembrane region" description="Helical" evidence="8">
    <location>
        <begin position="308"/>
        <end position="328"/>
    </location>
</feature>
<feature type="transmembrane region" description="Helical" evidence="8">
    <location>
        <begin position="79"/>
        <end position="97"/>
    </location>
</feature>
<evidence type="ECO:0000256" key="2">
    <source>
        <dbReference type="ARBA" id="ARBA00006236"/>
    </source>
</evidence>
<evidence type="ECO:0000259" key="9">
    <source>
        <dbReference type="PROSITE" id="PS50850"/>
    </source>
</evidence>
<organism evidence="10 11">
    <name type="scientific">Sphingobacterium arenae</name>
    <dbReference type="NCBI Taxonomy" id="1280598"/>
    <lineage>
        <taxon>Bacteria</taxon>
        <taxon>Pseudomonadati</taxon>
        <taxon>Bacteroidota</taxon>
        <taxon>Sphingobacteriia</taxon>
        <taxon>Sphingobacteriales</taxon>
        <taxon>Sphingobacteriaceae</taxon>
        <taxon>Sphingobacterium</taxon>
    </lineage>
</organism>
<dbReference type="InterPro" id="IPR011701">
    <property type="entry name" value="MFS"/>
</dbReference>
<dbReference type="Proteomes" id="UP000606494">
    <property type="component" value="Unassembled WGS sequence"/>
</dbReference>
<dbReference type="PROSITE" id="PS50850">
    <property type="entry name" value="MFS"/>
    <property type="match status" value="1"/>
</dbReference>
<dbReference type="SUPFAM" id="SSF103473">
    <property type="entry name" value="MFS general substrate transporter"/>
    <property type="match status" value="1"/>
</dbReference>
<feature type="transmembrane region" description="Helical" evidence="8">
    <location>
        <begin position="254"/>
        <end position="274"/>
    </location>
</feature>
<evidence type="ECO:0000313" key="10">
    <source>
        <dbReference type="EMBL" id="MBD1426920.1"/>
    </source>
</evidence>
<evidence type="ECO:0000256" key="4">
    <source>
        <dbReference type="ARBA" id="ARBA00022475"/>
    </source>
</evidence>
<dbReference type="EMBL" id="JACNYK010000004">
    <property type="protein sequence ID" value="MBD1426920.1"/>
    <property type="molecule type" value="Genomic_DNA"/>
</dbReference>
<keyword evidence="6 8" id="KW-1133">Transmembrane helix</keyword>
<feature type="transmembrane region" description="Helical" evidence="8">
    <location>
        <begin position="286"/>
        <end position="302"/>
    </location>
</feature>
<evidence type="ECO:0000313" key="11">
    <source>
        <dbReference type="Proteomes" id="UP000606494"/>
    </source>
</evidence>
<dbReference type="Pfam" id="PF07690">
    <property type="entry name" value="MFS_1"/>
    <property type="match status" value="1"/>
</dbReference>
<proteinExistence type="inferred from homology"/>
<keyword evidence="4" id="KW-1003">Cell membrane</keyword>
<name>A0ABR7Y6J0_9SPHI</name>
<comment type="similarity">
    <text evidence="2">Belongs to the major facilitator superfamily. Bcr/CmlA family.</text>
</comment>
<feature type="transmembrane region" description="Helical" evidence="8">
    <location>
        <begin position="340"/>
        <end position="365"/>
    </location>
</feature>
<evidence type="ECO:0000256" key="5">
    <source>
        <dbReference type="ARBA" id="ARBA00022692"/>
    </source>
</evidence>
<feature type="transmembrane region" description="Helical" evidence="8">
    <location>
        <begin position="103"/>
        <end position="124"/>
    </location>
</feature>
<dbReference type="Gene3D" id="1.20.1720.10">
    <property type="entry name" value="Multidrug resistance protein D"/>
    <property type="match status" value="1"/>
</dbReference>
<evidence type="ECO:0000256" key="3">
    <source>
        <dbReference type="ARBA" id="ARBA00022448"/>
    </source>
</evidence>
<dbReference type="InterPro" id="IPR036259">
    <property type="entry name" value="MFS_trans_sf"/>
</dbReference>
<feature type="transmembrane region" description="Helical" evidence="8">
    <location>
        <begin position="166"/>
        <end position="186"/>
    </location>
</feature>